<dbReference type="PROSITE" id="PS00211">
    <property type="entry name" value="ABC_TRANSPORTER_1"/>
    <property type="match status" value="1"/>
</dbReference>
<dbReference type="InterPro" id="IPR027417">
    <property type="entry name" value="P-loop_NTPase"/>
</dbReference>
<dbReference type="SUPFAM" id="SSF52540">
    <property type="entry name" value="P-loop containing nucleoside triphosphate hydrolases"/>
    <property type="match status" value="1"/>
</dbReference>
<dbReference type="InterPro" id="IPR003593">
    <property type="entry name" value="AAA+_ATPase"/>
</dbReference>
<evidence type="ECO:0000256" key="8">
    <source>
        <dbReference type="SAM" id="Phobius"/>
    </source>
</evidence>
<feature type="region of interest" description="Disordered" evidence="7">
    <location>
        <begin position="587"/>
        <end position="616"/>
    </location>
</feature>
<evidence type="ECO:0000259" key="10">
    <source>
        <dbReference type="PROSITE" id="PS50929"/>
    </source>
</evidence>
<evidence type="ECO:0000256" key="2">
    <source>
        <dbReference type="ARBA" id="ARBA00022692"/>
    </source>
</evidence>
<dbReference type="Gene3D" id="1.20.1560.10">
    <property type="entry name" value="ABC transporter type 1, transmembrane domain"/>
    <property type="match status" value="1"/>
</dbReference>
<keyword evidence="6 8" id="KW-0472">Membrane</keyword>
<proteinExistence type="predicted"/>
<name>A0ABT1IZQ2_9ACTN</name>
<keyword evidence="3" id="KW-0547">Nucleotide-binding</keyword>
<dbReference type="PANTHER" id="PTHR43394">
    <property type="entry name" value="ATP-DEPENDENT PERMEASE MDL1, MITOCHONDRIAL"/>
    <property type="match status" value="1"/>
</dbReference>
<feature type="transmembrane region" description="Helical" evidence="8">
    <location>
        <begin position="258"/>
        <end position="275"/>
    </location>
</feature>
<protein>
    <submittedName>
        <fullName evidence="11">ATP-binding cassette subfamily B protein</fullName>
    </submittedName>
</protein>
<dbReference type="SUPFAM" id="SSF90123">
    <property type="entry name" value="ABC transporter transmembrane region"/>
    <property type="match status" value="1"/>
</dbReference>
<feature type="compositionally biased region" description="Polar residues" evidence="7">
    <location>
        <begin position="605"/>
        <end position="616"/>
    </location>
</feature>
<evidence type="ECO:0000256" key="1">
    <source>
        <dbReference type="ARBA" id="ARBA00004651"/>
    </source>
</evidence>
<dbReference type="EMBL" id="JAMZDX010000003">
    <property type="protein sequence ID" value="MCP2310645.1"/>
    <property type="molecule type" value="Genomic_DNA"/>
</dbReference>
<dbReference type="PANTHER" id="PTHR43394:SF7">
    <property type="entry name" value="ABC TRANSPORTER B FAMILY MEMBER 28"/>
    <property type="match status" value="1"/>
</dbReference>
<feature type="transmembrane region" description="Helical" evidence="8">
    <location>
        <begin position="168"/>
        <end position="185"/>
    </location>
</feature>
<feature type="domain" description="ABC transmembrane type-1" evidence="10">
    <location>
        <begin position="31"/>
        <end position="317"/>
    </location>
</feature>
<dbReference type="SMART" id="SM00382">
    <property type="entry name" value="AAA"/>
    <property type="match status" value="1"/>
</dbReference>
<reference evidence="11 12" key="1">
    <citation type="submission" date="2022-06" db="EMBL/GenBank/DDBJ databases">
        <title>Sequencing the genomes of 1000 actinobacteria strains.</title>
        <authorList>
            <person name="Klenk H.-P."/>
        </authorList>
    </citation>
    <scope>NUCLEOTIDE SEQUENCE [LARGE SCALE GENOMIC DNA]</scope>
    <source>
        <strain evidence="11 12">DSM 41656</strain>
    </source>
</reference>
<comment type="subcellular location">
    <subcellularLocation>
        <location evidence="1">Cell membrane</location>
        <topology evidence="1">Multi-pass membrane protein</topology>
    </subcellularLocation>
</comment>
<dbReference type="Proteomes" id="UP001206483">
    <property type="component" value="Unassembled WGS sequence"/>
</dbReference>
<dbReference type="InterPro" id="IPR039421">
    <property type="entry name" value="Type_1_exporter"/>
</dbReference>
<organism evidence="11 12">
    <name type="scientific">Kitasatospora paracochleata</name>
    <dbReference type="NCBI Taxonomy" id="58354"/>
    <lineage>
        <taxon>Bacteria</taxon>
        <taxon>Bacillati</taxon>
        <taxon>Actinomycetota</taxon>
        <taxon>Actinomycetes</taxon>
        <taxon>Kitasatosporales</taxon>
        <taxon>Streptomycetaceae</taxon>
        <taxon>Kitasatospora</taxon>
    </lineage>
</organism>
<evidence type="ECO:0000256" key="3">
    <source>
        <dbReference type="ARBA" id="ARBA00022741"/>
    </source>
</evidence>
<feature type="transmembrane region" description="Helical" evidence="8">
    <location>
        <begin position="26"/>
        <end position="46"/>
    </location>
</feature>
<keyword evidence="5 8" id="KW-1133">Transmembrane helix</keyword>
<sequence>MNTNPEGVQSMQHVAPSRVLRLFVPYWGRLAVVLLLVAAGSLTAIVPPFLLREILDVALPQGRSGLLTALATGMLGLVVVSTALGVLQAYLSVTLGQRVMDDLRNAVYTHLQRMSLSFFTATRTGEVQSRIANDIGAMQSTVTGTATTIVASSTTVIATLVAMFSLDWQLTAVSLAVLPLFGWISRKVGAERREIILQKQNLLAVMYSLIEESLSVSGFLLGRTMGRTDTLVNEFAGHSRSLADLTVRSTMAGRWRQSTISIIMAAMPIALYWTAGVVGDHGRPTISIGTLIAFTSLQQGLFGPVVTLLQTGISIQSSLVLFDRVFEYLDLTVDVAEPKEPVGLPRARGQVRFEQVDFSYSDSVGPVLRGIDFELPAGSHLAVVGTTGAGKTTLGYLLPRLYDPTGGRITIDGVDIRDLSLATLAGTVGVVAQETHLFHTTVADNLRFAKPGASDGDLVAAARSAQIHELIESLPQGYDTIVGERGYRFSGGEKQRLAIARTMLRNPPVLVLDEATSALDTRTESAVQRALDTLSRGRTTITIAHRLSTVRDADRIVVLEQGRIVESGTHTDLLAQGGRYASLVRANSHGHDLPDDRPQRPGSAAQATGQTRRSAV</sequence>
<feature type="compositionally biased region" description="Basic and acidic residues" evidence="7">
    <location>
        <begin position="589"/>
        <end position="599"/>
    </location>
</feature>
<feature type="domain" description="ABC transporter" evidence="9">
    <location>
        <begin position="351"/>
        <end position="586"/>
    </location>
</feature>
<dbReference type="Pfam" id="PF00664">
    <property type="entry name" value="ABC_membrane"/>
    <property type="match status" value="1"/>
</dbReference>
<dbReference type="InterPro" id="IPR036640">
    <property type="entry name" value="ABC1_TM_sf"/>
</dbReference>
<dbReference type="InterPro" id="IPR011527">
    <property type="entry name" value="ABC1_TM_dom"/>
</dbReference>
<dbReference type="InterPro" id="IPR017871">
    <property type="entry name" value="ABC_transporter-like_CS"/>
</dbReference>
<dbReference type="GO" id="GO:0005524">
    <property type="term" value="F:ATP binding"/>
    <property type="evidence" value="ECO:0007669"/>
    <property type="project" value="UniProtKB-KW"/>
</dbReference>
<evidence type="ECO:0000313" key="11">
    <source>
        <dbReference type="EMBL" id="MCP2310645.1"/>
    </source>
</evidence>
<evidence type="ECO:0000256" key="5">
    <source>
        <dbReference type="ARBA" id="ARBA00022989"/>
    </source>
</evidence>
<dbReference type="Gene3D" id="3.40.50.300">
    <property type="entry name" value="P-loop containing nucleotide triphosphate hydrolases"/>
    <property type="match status" value="1"/>
</dbReference>
<dbReference type="PROSITE" id="PS50893">
    <property type="entry name" value="ABC_TRANSPORTER_2"/>
    <property type="match status" value="1"/>
</dbReference>
<accession>A0ABT1IZQ2</accession>
<feature type="transmembrane region" description="Helical" evidence="8">
    <location>
        <begin position="66"/>
        <end position="91"/>
    </location>
</feature>
<dbReference type="CDD" id="cd18550">
    <property type="entry name" value="ABC_6TM_exporter_like"/>
    <property type="match status" value="1"/>
</dbReference>
<dbReference type="PROSITE" id="PS50929">
    <property type="entry name" value="ABC_TM1F"/>
    <property type="match status" value="1"/>
</dbReference>
<evidence type="ECO:0000256" key="4">
    <source>
        <dbReference type="ARBA" id="ARBA00022840"/>
    </source>
</evidence>
<keyword evidence="12" id="KW-1185">Reference proteome</keyword>
<evidence type="ECO:0000256" key="7">
    <source>
        <dbReference type="SAM" id="MobiDB-lite"/>
    </source>
</evidence>
<evidence type="ECO:0000259" key="9">
    <source>
        <dbReference type="PROSITE" id="PS50893"/>
    </source>
</evidence>
<keyword evidence="4 11" id="KW-0067">ATP-binding</keyword>
<comment type="caution">
    <text evidence="11">The sequence shown here is derived from an EMBL/GenBank/DDBJ whole genome shotgun (WGS) entry which is preliminary data.</text>
</comment>
<keyword evidence="2 8" id="KW-0812">Transmembrane</keyword>
<dbReference type="Pfam" id="PF00005">
    <property type="entry name" value="ABC_tran"/>
    <property type="match status" value="1"/>
</dbReference>
<gene>
    <name evidence="11" type="ORF">FHR36_003778</name>
</gene>
<evidence type="ECO:0000313" key="12">
    <source>
        <dbReference type="Proteomes" id="UP001206483"/>
    </source>
</evidence>
<dbReference type="InterPro" id="IPR003439">
    <property type="entry name" value="ABC_transporter-like_ATP-bd"/>
</dbReference>
<evidence type="ECO:0000256" key="6">
    <source>
        <dbReference type="ARBA" id="ARBA00023136"/>
    </source>
</evidence>